<keyword evidence="1" id="KW-1133">Transmembrane helix</keyword>
<organism evidence="2 3">
    <name type="scientific">Halteria grandinella</name>
    <dbReference type="NCBI Taxonomy" id="5974"/>
    <lineage>
        <taxon>Eukaryota</taxon>
        <taxon>Sar</taxon>
        <taxon>Alveolata</taxon>
        <taxon>Ciliophora</taxon>
        <taxon>Intramacronucleata</taxon>
        <taxon>Spirotrichea</taxon>
        <taxon>Stichotrichia</taxon>
        <taxon>Sporadotrichida</taxon>
        <taxon>Halteriidae</taxon>
        <taxon>Halteria</taxon>
    </lineage>
</organism>
<comment type="caution">
    <text evidence="2">The sequence shown here is derived from an EMBL/GenBank/DDBJ whole genome shotgun (WGS) entry which is preliminary data.</text>
</comment>
<reference evidence="2" key="1">
    <citation type="submission" date="2019-06" db="EMBL/GenBank/DDBJ databases">
        <authorList>
            <person name="Zheng W."/>
        </authorList>
    </citation>
    <scope>NUCLEOTIDE SEQUENCE</scope>
    <source>
        <strain evidence="2">QDHG01</strain>
    </source>
</reference>
<accession>A0A8J8NK61</accession>
<evidence type="ECO:0000313" key="3">
    <source>
        <dbReference type="Proteomes" id="UP000785679"/>
    </source>
</evidence>
<evidence type="ECO:0000256" key="1">
    <source>
        <dbReference type="SAM" id="Phobius"/>
    </source>
</evidence>
<protein>
    <submittedName>
        <fullName evidence="2">Uncharacterized protein</fullName>
    </submittedName>
</protein>
<keyword evidence="1" id="KW-0472">Membrane</keyword>
<dbReference type="AlphaFoldDB" id="A0A8J8NK61"/>
<keyword evidence="1" id="KW-0812">Transmembrane</keyword>
<keyword evidence="3" id="KW-1185">Reference proteome</keyword>
<dbReference type="EMBL" id="RRYP01014381">
    <property type="protein sequence ID" value="TNV76005.1"/>
    <property type="molecule type" value="Genomic_DNA"/>
</dbReference>
<sequence>MQTFHCDFCNQTLSSFKPWPYQSGICCTFIIQILSSCPNSYCAICCPHIPFLFPTATAKEDAASKEQDAQQNREEPYASSAQKCTKCVIFLFLSEEQKRGNKAYAADDSSSYQVACYCVQAHECSKKATIFIIVIFFIFVFKAGNWKTLPFSLSTQDACLCRIAYCIVLN</sequence>
<evidence type="ECO:0000313" key="2">
    <source>
        <dbReference type="EMBL" id="TNV76005.1"/>
    </source>
</evidence>
<name>A0A8J8NK61_HALGN</name>
<gene>
    <name evidence="2" type="ORF">FGO68_gene12699</name>
</gene>
<dbReference type="Proteomes" id="UP000785679">
    <property type="component" value="Unassembled WGS sequence"/>
</dbReference>
<proteinExistence type="predicted"/>
<feature type="transmembrane region" description="Helical" evidence="1">
    <location>
        <begin position="128"/>
        <end position="144"/>
    </location>
</feature>